<dbReference type="Pfam" id="PF02567">
    <property type="entry name" value="PhzC-PhzF"/>
    <property type="match status" value="1"/>
</dbReference>
<feature type="active site" evidence="3">
    <location>
        <position position="44"/>
    </location>
</feature>
<sequence>MKSYIVDAFTSKLFQGNPAAVCLLDSWPKDDLMQKIAMENNLSETAFCVKEVNGYRLRWFTPGGEIDLCGHATLATGYVIMNFVDKDNDHVTFHTLSGDLTVTKNADLYEMNFPSYDLKPVPVTKEMTDAIGVKPLAAYMGRDLVCVLNTPDQVINAAPDLKKVNQLDGLLLHITAPGDQYDSVSRSFAPKLAVDEDPVCGSGHCHLVPYWAKRLGKNQITAFQASKRSGVLYCDYQGARTMISGKATLYSIGEVYA</sequence>
<dbReference type="PANTHER" id="PTHR13774">
    <property type="entry name" value="PHENAZINE BIOSYNTHESIS PROTEIN"/>
    <property type="match status" value="1"/>
</dbReference>
<dbReference type="AlphaFoldDB" id="A0A0R1SDX8"/>
<evidence type="ECO:0000313" key="5">
    <source>
        <dbReference type="Proteomes" id="UP000052013"/>
    </source>
</evidence>
<protein>
    <submittedName>
        <fullName evidence="4">Phenazine biosynthesis protein PhzF</fullName>
    </submittedName>
</protein>
<organism evidence="4 5">
    <name type="scientific">Lentilactobacillus diolivorans DSM 14421</name>
    <dbReference type="NCBI Taxonomy" id="1423739"/>
    <lineage>
        <taxon>Bacteria</taxon>
        <taxon>Bacillati</taxon>
        <taxon>Bacillota</taxon>
        <taxon>Bacilli</taxon>
        <taxon>Lactobacillales</taxon>
        <taxon>Lactobacillaceae</taxon>
        <taxon>Lentilactobacillus</taxon>
    </lineage>
</organism>
<dbReference type="GO" id="GO:0016853">
    <property type="term" value="F:isomerase activity"/>
    <property type="evidence" value="ECO:0007669"/>
    <property type="project" value="UniProtKB-KW"/>
</dbReference>
<evidence type="ECO:0000256" key="1">
    <source>
        <dbReference type="ARBA" id="ARBA00008270"/>
    </source>
</evidence>
<dbReference type="SUPFAM" id="SSF54506">
    <property type="entry name" value="Diaminopimelate epimerase-like"/>
    <property type="match status" value="1"/>
</dbReference>
<evidence type="ECO:0000256" key="2">
    <source>
        <dbReference type="ARBA" id="ARBA00023235"/>
    </source>
</evidence>
<name>A0A0R1SDX8_9LACO</name>
<gene>
    <name evidence="4" type="ORF">FC85_GL000108</name>
</gene>
<dbReference type="PIRSF" id="PIRSF016184">
    <property type="entry name" value="PhzC_PhzF"/>
    <property type="match status" value="1"/>
</dbReference>
<evidence type="ECO:0000256" key="3">
    <source>
        <dbReference type="PIRSR" id="PIRSR016184-1"/>
    </source>
</evidence>
<dbReference type="Gene3D" id="3.10.310.10">
    <property type="entry name" value="Diaminopimelate Epimerase, Chain A, domain 1"/>
    <property type="match status" value="2"/>
</dbReference>
<dbReference type="NCBIfam" id="TIGR00654">
    <property type="entry name" value="PhzF_family"/>
    <property type="match status" value="1"/>
</dbReference>
<dbReference type="STRING" id="1423739.FC85_GL000108"/>
<dbReference type="RefSeq" id="WP_057864705.1">
    <property type="nucleotide sequence ID" value="NZ_AZEY01000066.1"/>
</dbReference>
<accession>A0A0R1SDX8</accession>
<dbReference type="EMBL" id="AZEY01000066">
    <property type="protein sequence ID" value="KRL65556.1"/>
    <property type="molecule type" value="Genomic_DNA"/>
</dbReference>
<dbReference type="PATRIC" id="fig|1423739.3.peg.115"/>
<dbReference type="PANTHER" id="PTHR13774:SF17">
    <property type="entry name" value="PHENAZINE BIOSYNTHESIS-LIKE DOMAIN-CONTAINING PROTEIN"/>
    <property type="match status" value="1"/>
</dbReference>
<dbReference type="GO" id="GO:0005737">
    <property type="term" value="C:cytoplasm"/>
    <property type="evidence" value="ECO:0007669"/>
    <property type="project" value="TreeGrafter"/>
</dbReference>
<comment type="caution">
    <text evidence="4">The sequence shown here is derived from an EMBL/GenBank/DDBJ whole genome shotgun (WGS) entry which is preliminary data.</text>
</comment>
<keyword evidence="2" id="KW-0413">Isomerase</keyword>
<dbReference type="Proteomes" id="UP000052013">
    <property type="component" value="Unassembled WGS sequence"/>
</dbReference>
<comment type="similarity">
    <text evidence="1">Belongs to the PhzF family.</text>
</comment>
<reference evidence="4 5" key="1">
    <citation type="journal article" date="2015" name="Genome Announc.">
        <title>Expanding the biotechnology potential of lactobacilli through comparative genomics of 213 strains and associated genera.</title>
        <authorList>
            <person name="Sun Z."/>
            <person name="Harris H.M."/>
            <person name="McCann A."/>
            <person name="Guo C."/>
            <person name="Argimon S."/>
            <person name="Zhang W."/>
            <person name="Yang X."/>
            <person name="Jeffery I.B."/>
            <person name="Cooney J.C."/>
            <person name="Kagawa T.F."/>
            <person name="Liu W."/>
            <person name="Song Y."/>
            <person name="Salvetti E."/>
            <person name="Wrobel A."/>
            <person name="Rasinkangas P."/>
            <person name="Parkhill J."/>
            <person name="Rea M.C."/>
            <person name="O'Sullivan O."/>
            <person name="Ritari J."/>
            <person name="Douillard F.P."/>
            <person name="Paul Ross R."/>
            <person name="Yang R."/>
            <person name="Briner A.E."/>
            <person name="Felis G.E."/>
            <person name="de Vos W.M."/>
            <person name="Barrangou R."/>
            <person name="Klaenhammer T.R."/>
            <person name="Caufield P.W."/>
            <person name="Cui Y."/>
            <person name="Zhang H."/>
            <person name="O'Toole P.W."/>
        </authorList>
    </citation>
    <scope>NUCLEOTIDE SEQUENCE [LARGE SCALE GENOMIC DNA]</scope>
    <source>
        <strain evidence="4 5">DSM 14421</strain>
    </source>
</reference>
<proteinExistence type="inferred from homology"/>
<evidence type="ECO:0000313" key="4">
    <source>
        <dbReference type="EMBL" id="KRL65556.1"/>
    </source>
</evidence>
<dbReference type="InterPro" id="IPR003719">
    <property type="entry name" value="Phenazine_PhzF-like"/>
</dbReference>